<keyword evidence="2" id="KW-1185">Reference proteome</keyword>
<reference evidence="1 2" key="1">
    <citation type="submission" date="2020-03" db="EMBL/GenBank/DDBJ databases">
        <title>Development of an integrated pest management strategy to control Xanthomonas campestris pv. campestris by using bacteriophages.</title>
        <authorList>
            <person name="Holtappels D."/>
            <person name="Rombouts S."/>
            <person name="Lavigne R."/>
            <person name="Wagemans J."/>
        </authorList>
    </citation>
    <scope>NUCLEOTIDE SEQUENCE [LARGE SCALE GENOMIC DNA]</scope>
</reference>
<protein>
    <submittedName>
        <fullName evidence="1">Uncharacterized protein</fullName>
    </submittedName>
</protein>
<proteinExistence type="predicted"/>
<name>A0A858NNF7_9CAUD</name>
<dbReference type="EMBL" id="MT161384">
    <property type="protein sequence ID" value="QJB22049.1"/>
    <property type="molecule type" value="Genomic_DNA"/>
</dbReference>
<sequence>MQIRQGHTPARCVAALRAVIAALSAAQHSNESLSGYMGAYYEVAEMLGIGARVRMPGTDEGSPKHVWETEMRPMLLSVLSVPREDHGLLEQHHRDSAELRRLCAERDQQRADKLEMAAEAARWAEEAGRLKALMHDAKSVPDGWALVPVEPTGEMSSAATDIEVGYPTWDGSKDSFTEGEAKAIWKAMLAAKPEPQA</sequence>
<gene>
    <name evidence="1" type="ORF">XccvBFoX5_gp71</name>
</gene>
<dbReference type="Proteomes" id="UP000671877">
    <property type="component" value="Segment"/>
</dbReference>
<accession>A0A858NNF7</accession>
<organism evidence="1 2">
    <name type="scientific">Xanthomonas phage FoX5</name>
    <dbReference type="NCBI Taxonomy" id="2723901"/>
    <lineage>
        <taxon>Viruses</taxon>
        <taxon>Duplodnaviria</taxon>
        <taxon>Heunggongvirae</taxon>
        <taxon>Uroviricota</taxon>
        <taxon>Caudoviricetes</taxon>
        <taxon>Foxunavirus</taxon>
        <taxon>Foxunavirus fox5</taxon>
    </lineage>
</organism>
<evidence type="ECO:0000313" key="1">
    <source>
        <dbReference type="EMBL" id="QJB22049.1"/>
    </source>
</evidence>
<evidence type="ECO:0000313" key="2">
    <source>
        <dbReference type="Proteomes" id="UP000671877"/>
    </source>
</evidence>